<name>A0AAW2UQ09_SESRA</name>
<sequence length="231" mass="26119">MPNDALVITTLLTNYEVERIFIDSGSSTDISFGYAYNQIKLGDTLVEKVNTSLYGFAGEVVHPRGMISLLLTLRIGSTRRTCLLKFLVVDTPSVYNAILGRPTVNTFQAIISSYHMKIKSPTIGGVGEVQGDPFQSRKCYVEAMCKRRKEVRKEAPPNKWGKDNEWVEEAKVTEGIPPKVQPIEELLNTELVPRDPEKTTRIGSQMKKTIREKTIQSLRHNMDIFAWTLRT</sequence>
<organism evidence="1">
    <name type="scientific">Sesamum radiatum</name>
    <name type="common">Black benniseed</name>
    <dbReference type="NCBI Taxonomy" id="300843"/>
    <lineage>
        <taxon>Eukaryota</taxon>
        <taxon>Viridiplantae</taxon>
        <taxon>Streptophyta</taxon>
        <taxon>Embryophyta</taxon>
        <taxon>Tracheophyta</taxon>
        <taxon>Spermatophyta</taxon>
        <taxon>Magnoliopsida</taxon>
        <taxon>eudicotyledons</taxon>
        <taxon>Gunneridae</taxon>
        <taxon>Pentapetalae</taxon>
        <taxon>asterids</taxon>
        <taxon>lamiids</taxon>
        <taxon>Lamiales</taxon>
        <taxon>Pedaliaceae</taxon>
        <taxon>Sesamum</taxon>
    </lineage>
</organism>
<dbReference type="Gene3D" id="2.40.70.10">
    <property type="entry name" value="Acid Proteases"/>
    <property type="match status" value="1"/>
</dbReference>
<dbReference type="InterPro" id="IPR021109">
    <property type="entry name" value="Peptidase_aspartic_dom_sf"/>
</dbReference>
<protein>
    <recommendedName>
        <fullName evidence="2">Polyprotein</fullName>
    </recommendedName>
</protein>
<reference evidence="1" key="2">
    <citation type="journal article" date="2024" name="Plant">
        <title>Genomic evolution and insights into agronomic trait innovations of Sesamum species.</title>
        <authorList>
            <person name="Miao H."/>
            <person name="Wang L."/>
            <person name="Qu L."/>
            <person name="Liu H."/>
            <person name="Sun Y."/>
            <person name="Le M."/>
            <person name="Wang Q."/>
            <person name="Wei S."/>
            <person name="Zheng Y."/>
            <person name="Lin W."/>
            <person name="Duan Y."/>
            <person name="Cao H."/>
            <person name="Xiong S."/>
            <person name="Wang X."/>
            <person name="Wei L."/>
            <person name="Li C."/>
            <person name="Ma Q."/>
            <person name="Ju M."/>
            <person name="Zhao R."/>
            <person name="Li G."/>
            <person name="Mu C."/>
            <person name="Tian Q."/>
            <person name="Mei H."/>
            <person name="Zhang T."/>
            <person name="Gao T."/>
            <person name="Zhang H."/>
        </authorList>
    </citation>
    <scope>NUCLEOTIDE SEQUENCE</scope>
    <source>
        <strain evidence="1">G02</strain>
    </source>
</reference>
<reference evidence="1" key="1">
    <citation type="submission" date="2020-06" db="EMBL/GenBank/DDBJ databases">
        <authorList>
            <person name="Li T."/>
            <person name="Hu X."/>
            <person name="Zhang T."/>
            <person name="Song X."/>
            <person name="Zhang H."/>
            <person name="Dai N."/>
            <person name="Sheng W."/>
            <person name="Hou X."/>
            <person name="Wei L."/>
        </authorList>
    </citation>
    <scope>NUCLEOTIDE SEQUENCE</scope>
    <source>
        <strain evidence="1">G02</strain>
        <tissue evidence="1">Leaf</tissue>
    </source>
</reference>
<evidence type="ECO:0000313" key="1">
    <source>
        <dbReference type="EMBL" id="KAL0418992.1"/>
    </source>
</evidence>
<dbReference type="CDD" id="cd00303">
    <property type="entry name" value="retropepsin_like"/>
    <property type="match status" value="1"/>
</dbReference>
<dbReference type="PANTHER" id="PTHR33240:SF15">
    <property type="entry name" value="GAG-PRO-LIKE PROTEIN"/>
    <property type="match status" value="1"/>
</dbReference>
<gene>
    <name evidence="1" type="ORF">Sradi_1312700</name>
</gene>
<dbReference type="AlphaFoldDB" id="A0AAW2UQ09"/>
<accession>A0AAW2UQ09</accession>
<dbReference type="EMBL" id="JACGWJ010000005">
    <property type="protein sequence ID" value="KAL0418992.1"/>
    <property type="molecule type" value="Genomic_DNA"/>
</dbReference>
<proteinExistence type="predicted"/>
<comment type="caution">
    <text evidence="1">The sequence shown here is derived from an EMBL/GenBank/DDBJ whole genome shotgun (WGS) entry which is preliminary data.</text>
</comment>
<evidence type="ECO:0008006" key="2">
    <source>
        <dbReference type="Google" id="ProtNLM"/>
    </source>
</evidence>
<dbReference type="PANTHER" id="PTHR33240">
    <property type="entry name" value="OS08G0508500 PROTEIN"/>
    <property type="match status" value="1"/>
</dbReference>